<feature type="region of interest" description="Disordered" evidence="6">
    <location>
        <begin position="1"/>
        <end position="35"/>
    </location>
</feature>
<sequence>MSYRGPTNQFNGNPHQQPPQQQQPPQNFGIPPRQPHTIGPITNSKSLLEKFELYTKHFEDFIDEKFKPLKPYVPAIGRAFLVATFYEDTMRIFTQWNEQVYYLHIYRHYWKWFTIVFLIQNMIVMSIASTMLIARKKINIATIALIVVVIGQGMIYGLIFDSQFILRNLSVVGGLVLAFSDSIVRDKRSLNMPGLPMLNNQDNKKYFLLAGRLLLVLLYLGFVFSSEWSMGRVIIIIVGLASCASIIVGYKTKFAAAVMLTFLFVYNVTTNHFWSYGGRDARRDFLRYEFFQILSIVGGLLLVVNAGAGEFSIDEKKKIY</sequence>
<dbReference type="Pfam" id="PF02077">
    <property type="entry name" value="SURF4"/>
    <property type="match status" value="1"/>
</dbReference>
<evidence type="ECO:0000256" key="6">
    <source>
        <dbReference type="SAM" id="MobiDB-lite"/>
    </source>
</evidence>
<gene>
    <name evidence="8" type="ORF">I9W82_003684</name>
</gene>
<feature type="transmembrane region" description="Helical" evidence="7">
    <location>
        <begin position="230"/>
        <end position="250"/>
    </location>
</feature>
<evidence type="ECO:0000313" key="9">
    <source>
        <dbReference type="Proteomes" id="UP000669133"/>
    </source>
</evidence>
<evidence type="ECO:0000256" key="2">
    <source>
        <dbReference type="ARBA" id="ARBA00006945"/>
    </source>
</evidence>
<evidence type="ECO:0000256" key="7">
    <source>
        <dbReference type="SAM" id="Phobius"/>
    </source>
</evidence>
<feature type="transmembrane region" description="Helical" evidence="7">
    <location>
        <begin position="112"/>
        <end position="133"/>
    </location>
</feature>
<evidence type="ECO:0000256" key="4">
    <source>
        <dbReference type="ARBA" id="ARBA00022989"/>
    </source>
</evidence>
<keyword evidence="3 7" id="KW-0812">Transmembrane</keyword>
<dbReference type="InterPro" id="IPR002995">
    <property type="entry name" value="Surf4"/>
</dbReference>
<dbReference type="Proteomes" id="UP000669133">
    <property type="component" value="Unassembled WGS sequence"/>
</dbReference>
<dbReference type="EMBL" id="JAEOAQ010000004">
    <property type="protein sequence ID" value="KAG5418965.1"/>
    <property type="molecule type" value="Genomic_DNA"/>
</dbReference>
<evidence type="ECO:0000256" key="5">
    <source>
        <dbReference type="ARBA" id="ARBA00023136"/>
    </source>
</evidence>
<dbReference type="GeneID" id="93652313"/>
<keyword evidence="4 7" id="KW-1133">Transmembrane helix</keyword>
<feature type="compositionally biased region" description="Low complexity" evidence="6">
    <location>
        <begin position="8"/>
        <end position="31"/>
    </location>
</feature>
<name>A0A8H7ZGB8_9ASCO</name>
<feature type="transmembrane region" description="Helical" evidence="7">
    <location>
        <begin position="288"/>
        <end position="308"/>
    </location>
</feature>
<evidence type="ECO:0000256" key="3">
    <source>
        <dbReference type="ARBA" id="ARBA00022692"/>
    </source>
</evidence>
<feature type="transmembrane region" description="Helical" evidence="7">
    <location>
        <begin position="140"/>
        <end position="159"/>
    </location>
</feature>
<organism evidence="8 9">
    <name type="scientific">Candida metapsilosis</name>
    <dbReference type="NCBI Taxonomy" id="273372"/>
    <lineage>
        <taxon>Eukaryota</taxon>
        <taxon>Fungi</taxon>
        <taxon>Dikarya</taxon>
        <taxon>Ascomycota</taxon>
        <taxon>Saccharomycotina</taxon>
        <taxon>Pichiomycetes</taxon>
        <taxon>Debaryomycetaceae</taxon>
        <taxon>Candida/Lodderomyces clade</taxon>
        <taxon>Candida</taxon>
    </lineage>
</organism>
<feature type="transmembrane region" description="Helical" evidence="7">
    <location>
        <begin position="257"/>
        <end position="276"/>
    </location>
</feature>
<dbReference type="RefSeq" id="XP_067548081.1">
    <property type="nucleotide sequence ID" value="XM_067692675.1"/>
</dbReference>
<accession>A0A8H7ZGB8</accession>
<dbReference type="OrthoDB" id="7859621at2759"/>
<comment type="similarity">
    <text evidence="2">Belongs to the SURF4 family.</text>
</comment>
<dbReference type="GO" id="GO:0016020">
    <property type="term" value="C:membrane"/>
    <property type="evidence" value="ECO:0007669"/>
    <property type="project" value="UniProtKB-SubCell"/>
</dbReference>
<reference evidence="8 9" key="1">
    <citation type="submission" date="2020-12" db="EMBL/GenBank/DDBJ databases">
        <title>Effect of drift, selection, and recombination on the evolution of hybrid genomes in Candida yeast pathogens.</title>
        <authorList>
            <person name="Mixao V."/>
            <person name="Ksiezopolska E."/>
            <person name="Saus E."/>
            <person name="Boekhout T."/>
            <person name="Gacser A."/>
            <person name="Gabaldon T."/>
        </authorList>
    </citation>
    <scope>NUCLEOTIDE SEQUENCE [LARGE SCALE GENOMIC DNA]</scope>
    <source>
        <strain evidence="8 9">BP57</strain>
    </source>
</reference>
<keyword evidence="9" id="KW-1185">Reference proteome</keyword>
<evidence type="ECO:0000256" key="1">
    <source>
        <dbReference type="ARBA" id="ARBA00004141"/>
    </source>
</evidence>
<evidence type="ECO:0000313" key="8">
    <source>
        <dbReference type="EMBL" id="KAG5418965.1"/>
    </source>
</evidence>
<protein>
    <submittedName>
        <fullName evidence="8">ERV29</fullName>
    </submittedName>
</protein>
<comment type="caution">
    <text evidence="8">The sequence shown here is derived from an EMBL/GenBank/DDBJ whole genome shotgun (WGS) entry which is preliminary data.</text>
</comment>
<proteinExistence type="inferred from homology"/>
<feature type="transmembrane region" description="Helical" evidence="7">
    <location>
        <begin position="205"/>
        <end position="224"/>
    </location>
</feature>
<dbReference type="AlphaFoldDB" id="A0A8H7ZGB8"/>
<comment type="subcellular location">
    <subcellularLocation>
        <location evidence="1">Membrane</location>
        <topology evidence="1">Multi-pass membrane protein</topology>
    </subcellularLocation>
</comment>
<dbReference type="PROSITE" id="PS01339">
    <property type="entry name" value="SURF4"/>
    <property type="match status" value="1"/>
</dbReference>
<keyword evidence="5 7" id="KW-0472">Membrane</keyword>